<dbReference type="AlphaFoldDB" id="A0A432ZBL1"/>
<dbReference type="SUPFAM" id="SSF53850">
    <property type="entry name" value="Periplasmic binding protein-like II"/>
    <property type="match status" value="1"/>
</dbReference>
<dbReference type="Gene3D" id="3.40.190.10">
    <property type="entry name" value="Periplasmic binding protein-like II"/>
    <property type="match status" value="2"/>
</dbReference>
<proteinExistence type="predicted"/>
<comment type="caution">
    <text evidence="1">The sequence shown here is derived from an EMBL/GenBank/DDBJ whole genome shotgun (WGS) entry which is preliminary data.</text>
</comment>
<protein>
    <recommendedName>
        <fullName evidence="3">Amino acid ABC transporter substrate-binding protein</fullName>
    </recommendedName>
</protein>
<dbReference type="Proteomes" id="UP000287022">
    <property type="component" value="Unassembled WGS sequence"/>
</dbReference>
<dbReference type="EMBL" id="PIQE01000001">
    <property type="protein sequence ID" value="RUO74762.1"/>
    <property type="molecule type" value="Genomic_DNA"/>
</dbReference>
<accession>A0A432ZBL1</accession>
<sequence>MAAYDYPPYFSVYSDKHLVGDILQVLNERQQSYRFVLKEIPSKARFKALSVDGCCHMMMFESNDWGWREQLPQIQLTEPIVFGAERFVALRKQHQQDMSFFEQEGLRLGGISGYHYSFLDNVTDAQLLEDDHNVYLSLSHEINVMMLLNGRLDVIMTHDEYLVQLSDETWFPRLLIHEQPFNTYQLHTLINGRKGFTTEHWREVLKPLLDDGTLAQMFANYGLPWPAEPLLLPQPDVRSVDTQAETIR</sequence>
<evidence type="ECO:0000313" key="1">
    <source>
        <dbReference type="EMBL" id="RUO74762.1"/>
    </source>
</evidence>
<organism evidence="1 2">
    <name type="scientific">Pseudidiomarina sediminum</name>
    <dbReference type="NCBI Taxonomy" id="431675"/>
    <lineage>
        <taxon>Bacteria</taxon>
        <taxon>Pseudomonadati</taxon>
        <taxon>Pseudomonadota</taxon>
        <taxon>Gammaproteobacteria</taxon>
        <taxon>Alteromonadales</taxon>
        <taxon>Idiomarinaceae</taxon>
        <taxon>Pseudidiomarina</taxon>
    </lineage>
</organism>
<keyword evidence="2" id="KW-1185">Reference proteome</keyword>
<reference evidence="2" key="1">
    <citation type="journal article" date="2018" name="Front. Microbiol.">
        <title>Genome-Based Analysis Reveals the Taxonomy and Diversity of the Family Idiomarinaceae.</title>
        <authorList>
            <person name="Liu Y."/>
            <person name="Lai Q."/>
            <person name="Shao Z."/>
        </authorList>
    </citation>
    <scope>NUCLEOTIDE SEQUENCE [LARGE SCALE GENOMIC DNA]</scope>
    <source>
        <strain evidence="2">c121</strain>
    </source>
</reference>
<evidence type="ECO:0000313" key="2">
    <source>
        <dbReference type="Proteomes" id="UP000287022"/>
    </source>
</evidence>
<gene>
    <name evidence="1" type="ORF">CWI80_05340</name>
</gene>
<dbReference type="STRING" id="1122124.GCA_000423165_00332"/>
<evidence type="ECO:0008006" key="3">
    <source>
        <dbReference type="Google" id="ProtNLM"/>
    </source>
</evidence>
<name>A0A432ZBL1_9GAMM</name>